<reference evidence="10 11" key="1">
    <citation type="submission" date="2016-10" db="EMBL/GenBank/DDBJ databases">
        <authorList>
            <person name="de Groot N.N."/>
        </authorList>
    </citation>
    <scope>NUCLEOTIDE SEQUENCE [LARGE SCALE GENOMIC DNA]</scope>
    <source>
        <strain evidence="10 11">DSM 16859</strain>
    </source>
</reference>
<evidence type="ECO:0000256" key="4">
    <source>
        <dbReference type="ARBA" id="ARBA00022737"/>
    </source>
</evidence>
<name>A0A1H9SXK2_9ACTN</name>
<evidence type="ECO:0000256" key="1">
    <source>
        <dbReference type="ARBA" id="ARBA00022448"/>
    </source>
</evidence>
<dbReference type="PANTHER" id="PTHR47153:SF2">
    <property type="entry name" value="LACTATE UTILIZATION PROTEIN B"/>
    <property type="match status" value="1"/>
</dbReference>
<evidence type="ECO:0000256" key="3">
    <source>
        <dbReference type="ARBA" id="ARBA00022723"/>
    </source>
</evidence>
<dbReference type="Pfam" id="PF13183">
    <property type="entry name" value="Fer4_8"/>
    <property type="match status" value="1"/>
</dbReference>
<feature type="domain" description="LUD" evidence="8">
    <location>
        <begin position="96"/>
        <end position="321"/>
    </location>
</feature>
<dbReference type="GO" id="GO:0046872">
    <property type="term" value="F:metal ion binding"/>
    <property type="evidence" value="ECO:0007669"/>
    <property type="project" value="UniProtKB-KW"/>
</dbReference>
<accession>A0A1H9SXK2</accession>
<keyword evidence="1" id="KW-0813">Transport</keyword>
<dbReference type="InterPro" id="IPR017900">
    <property type="entry name" value="4Fe4S_Fe_S_CS"/>
</dbReference>
<evidence type="ECO:0000313" key="10">
    <source>
        <dbReference type="EMBL" id="SER89169.1"/>
    </source>
</evidence>
<dbReference type="STRING" id="64702.SAMN05443377_11653"/>
<evidence type="ECO:0000256" key="5">
    <source>
        <dbReference type="ARBA" id="ARBA00022982"/>
    </source>
</evidence>
<dbReference type="InterPro" id="IPR004452">
    <property type="entry name" value="LutB/LldF"/>
</dbReference>
<dbReference type="PROSITE" id="PS00198">
    <property type="entry name" value="4FE4S_FER_1"/>
    <property type="match status" value="2"/>
</dbReference>
<dbReference type="InterPro" id="IPR009051">
    <property type="entry name" value="Helical_ferredxn"/>
</dbReference>
<keyword evidence="3" id="KW-0479">Metal-binding</keyword>
<dbReference type="OrthoDB" id="9782337at2"/>
<feature type="domain" description="4Fe-4S ferredoxin-type" evidence="9">
    <location>
        <begin position="337"/>
        <end position="407"/>
    </location>
</feature>
<dbReference type="InterPro" id="IPR003741">
    <property type="entry name" value="LUD_dom"/>
</dbReference>
<evidence type="ECO:0000313" key="11">
    <source>
        <dbReference type="Proteomes" id="UP000198815"/>
    </source>
</evidence>
<dbReference type="Proteomes" id="UP000198815">
    <property type="component" value="Unassembled WGS sequence"/>
</dbReference>
<dbReference type="RefSeq" id="WP_091970070.1">
    <property type="nucleotide sequence ID" value="NZ_FOGZ01000016.1"/>
</dbReference>
<sequence length="512" mass="57358">MSTQLRRISEGNYGVARLTPAPEHPGTFLGMPKFTKAVKDELKLPVQRKNMRNAMTTIRTKRATRVAESPDWEDLRQAAFEIKNRVERHLDHYLLQAEKSLTERGVQVHWARDGAEANQIVAEIAKSKGVDEVVKIKSITTQETDLNEYLEEQGIAAWETDLAELIVQLGHDRPSHIVVPAIHRNRAEVREIFLREMKNYGRPCPEDVSSNPPDLADAARLHLREKFLRAKVAVSGANFILADTGSLVIVESEGNGRMCLTLPDTLISIVGIEKLLPTYDDLEVFLKLLPRSATGERMNPYNSVWSGVTPGDGPQEQHVILMDNGRTNVLADPVGREVLRCIRCASCINVCPVYERAGGHAYGSVYPGPIGITLTPQLRGMQDPVDRAMPYACSLCGACNEVCPVKIPFTDIIIHVRNKVVSAEKADRFPKDPEVLGEMALMKTAAWVLGDYKHFESIMYGSRGVGRVLHHKAIGPLPVPVAERWLKYRDVQAPPTQTFRDWWKQNRTESER</sequence>
<keyword evidence="6" id="KW-0408">Iron</keyword>
<dbReference type="InterPro" id="IPR017896">
    <property type="entry name" value="4Fe4S_Fe-S-bd"/>
</dbReference>
<protein>
    <submittedName>
        <fullName evidence="10">L-lactate dehydrogenase complex protein LldF</fullName>
    </submittedName>
</protein>
<dbReference type="SUPFAM" id="SSF54862">
    <property type="entry name" value="4Fe-4S ferredoxins"/>
    <property type="match status" value="1"/>
</dbReference>
<keyword evidence="7" id="KW-0411">Iron-sulfur</keyword>
<dbReference type="Gene3D" id="3.40.50.10420">
    <property type="entry name" value="NagB/RpiA/CoA transferase-like"/>
    <property type="match status" value="1"/>
</dbReference>
<organism evidence="10 11">
    <name type="scientific">Propionibacterium cyclohexanicum</name>
    <dbReference type="NCBI Taxonomy" id="64702"/>
    <lineage>
        <taxon>Bacteria</taxon>
        <taxon>Bacillati</taxon>
        <taxon>Actinomycetota</taxon>
        <taxon>Actinomycetes</taxon>
        <taxon>Propionibacteriales</taxon>
        <taxon>Propionibacteriaceae</taxon>
        <taxon>Propionibacterium</taxon>
    </lineage>
</organism>
<keyword evidence="5" id="KW-0249">Electron transport</keyword>
<dbReference type="InterPro" id="IPR024185">
    <property type="entry name" value="FTHF_cligase-like_sf"/>
</dbReference>
<dbReference type="Pfam" id="PF02589">
    <property type="entry name" value="LUD_dom"/>
    <property type="match status" value="1"/>
</dbReference>
<evidence type="ECO:0000259" key="8">
    <source>
        <dbReference type="Pfam" id="PF02589"/>
    </source>
</evidence>
<dbReference type="NCBIfam" id="TIGR00273">
    <property type="entry name" value="LutB/LldF family L-lactate oxidation iron-sulfur protein"/>
    <property type="match status" value="1"/>
</dbReference>
<dbReference type="EMBL" id="FOGZ01000016">
    <property type="protein sequence ID" value="SER89169.1"/>
    <property type="molecule type" value="Genomic_DNA"/>
</dbReference>
<dbReference type="InterPro" id="IPR037171">
    <property type="entry name" value="NagB/RpiA_transferase-like"/>
</dbReference>
<keyword evidence="11" id="KW-1185">Reference proteome</keyword>
<dbReference type="SUPFAM" id="SSF100950">
    <property type="entry name" value="NagB/RpiA/CoA transferase-like"/>
    <property type="match status" value="1"/>
</dbReference>
<gene>
    <name evidence="10" type="ORF">SAMN05443377_11653</name>
</gene>
<dbReference type="Gene3D" id="1.10.1060.10">
    <property type="entry name" value="Alpha-helical ferredoxin"/>
    <property type="match status" value="1"/>
</dbReference>
<proteinExistence type="predicted"/>
<evidence type="ECO:0000256" key="2">
    <source>
        <dbReference type="ARBA" id="ARBA00022485"/>
    </source>
</evidence>
<dbReference type="GO" id="GO:0051539">
    <property type="term" value="F:4 iron, 4 sulfur cluster binding"/>
    <property type="evidence" value="ECO:0007669"/>
    <property type="project" value="UniProtKB-KW"/>
</dbReference>
<evidence type="ECO:0000256" key="7">
    <source>
        <dbReference type="ARBA" id="ARBA00023014"/>
    </source>
</evidence>
<keyword evidence="4" id="KW-0677">Repeat</keyword>
<keyword evidence="2" id="KW-0004">4Fe-4S</keyword>
<dbReference type="PANTHER" id="PTHR47153">
    <property type="entry name" value="LACTATE UTILIZATION PROTEIN B"/>
    <property type="match status" value="1"/>
</dbReference>
<evidence type="ECO:0000259" key="9">
    <source>
        <dbReference type="Pfam" id="PF13183"/>
    </source>
</evidence>
<evidence type="ECO:0000256" key="6">
    <source>
        <dbReference type="ARBA" id="ARBA00023004"/>
    </source>
</evidence>
<dbReference type="AlphaFoldDB" id="A0A1H9SXK2"/>
<dbReference type="GO" id="GO:0006089">
    <property type="term" value="P:lactate metabolic process"/>
    <property type="evidence" value="ECO:0007669"/>
    <property type="project" value="InterPro"/>
</dbReference>